<evidence type="ECO:0000313" key="7">
    <source>
        <dbReference type="EMBL" id="PCS22831.1"/>
    </source>
</evidence>
<protein>
    <recommendedName>
        <fullName evidence="6">Mutator family transposase</fullName>
    </recommendedName>
</protein>
<dbReference type="PANTHER" id="PTHR33217:SF9">
    <property type="entry name" value="MUTATOR FAMILY TRANSPOSASE"/>
    <property type="match status" value="1"/>
</dbReference>
<evidence type="ECO:0000256" key="3">
    <source>
        <dbReference type="ARBA" id="ARBA00022578"/>
    </source>
</evidence>
<keyword evidence="3 6" id="KW-0815">Transposition</keyword>
<organism evidence="7 8">
    <name type="scientific">Candidatus Enterovibrio escicola</name>
    <dbReference type="NCBI Taxonomy" id="1927127"/>
    <lineage>
        <taxon>Bacteria</taxon>
        <taxon>Pseudomonadati</taxon>
        <taxon>Pseudomonadota</taxon>
        <taxon>Gammaproteobacteria</taxon>
        <taxon>Vibrionales</taxon>
        <taxon>Vibrionaceae</taxon>
        <taxon>Enterovibrio</taxon>
    </lineage>
</organism>
<dbReference type="PANTHER" id="PTHR33217">
    <property type="entry name" value="TRANSPOSASE FOR INSERTION SEQUENCE ELEMENT IS1081"/>
    <property type="match status" value="1"/>
</dbReference>
<comment type="function">
    <text evidence="1 6">Required for the transposition of the insertion element.</text>
</comment>
<comment type="similarity">
    <text evidence="2 6">Belongs to the transposase mutator family.</text>
</comment>
<evidence type="ECO:0000313" key="8">
    <source>
        <dbReference type="Proteomes" id="UP000219020"/>
    </source>
</evidence>
<keyword evidence="4 6" id="KW-0238">DNA-binding</keyword>
<dbReference type="AlphaFoldDB" id="A0A2A5T3V9"/>
<sequence>MKSLLGNQTKELSASSVSRLTQQWEAEYDQLCKRDLNKRRYVYILADVIYCKVWMDDKLCPLVVIGVDDVSCKEMLVVVDGYRESEVSWLEVLASLTYQGISFASELAVNDGAFGFWNAVTKHRPTTRHQCCWVHKMGNVLNKVPKYVQPRMKKRLHAI</sequence>
<dbReference type="Pfam" id="PF00872">
    <property type="entry name" value="Transposase_mut"/>
    <property type="match status" value="1"/>
</dbReference>
<dbReference type="GO" id="GO:0006313">
    <property type="term" value="P:DNA transposition"/>
    <property type="evidence" value="ECO:0007669"/>
    <property type="project" value="UniProtKB-UniRule"/>
</dbReference>
<dbReference type="Proteomes" id="UP000219020">
    <property type="component" value="Unassembled WGS sequence"/>
</dbReference>
<gene>
    <name evidence="7" type="ORF">BTN49_1382</name>
</gene>
<dbReference type="InterPro" id="IPR001207">
    <property type="entry name" value="Transposase_mutator"/>
</dbReference>
<evidence type="ECO:0000256" key="2">
    <source>
        <dbReference type="ARBA" id="ARBA00010961"/>
    </source>
</evidence>
<keyword evidence="6" id="KW-0814">Transposable element</keyword>
<keyword evidence="5 6" id="KW-0233">DNA recombination</keyword>
<reference evidence="8" key="1">
    <citation type="submission" date="2017-04" db="EMBL/GenBank/DDBJ databases">
        <title>Genome evolution of the luminous symbionts of deep sea anglerfish.</title>
        <authorList>
            <person name="Hendry T.A."/>
        </authorList>
    </citation>
    <scope>NUCLEOTIDE SEQUENCE [LARGE SCALE GENOMIC DNA]</scope>
</reference>
<proteinExistence type="inferred from homology"/>
<dbReference type="GO" id="GO:0004803">
    <property type="term" value="F:transposase activity"/>
    <property type="evidence" value="ECO:0007669"/>
    <property type="project" value="UniProtKB-UniRule"/>
</dbReference>
<comment type="caution">
    <text evidence="7">The sequence shown here is derived from an EMBL/GenBank/DDBJ whole genome shotgun (WGS) entry which is preliminary data.</text>
</comment>
<accession>A0A2A5T3V9</accession>
<evidence type="ECO:0000256" key="1">
    <source>
        <dbReference type="ARBA" id="ARBA00002190"/>
    </source>
</evidence>
<evidence type="ECO:0000256" key="6">
    <source>
        <dbReference type="RuleBase" id="RU365089"/>
    </source>
</evidence>
<name>A0A2A5T3V9_9GAMM</name>
<dbReference type="GO" id="GO:0003677">
    <property type="term" value="F:DNA binding"/>
    <property type="evidence" value="ECO:0007669"/>
    <property type="project" value="UniProtKB-UniRule"/>
</dbReference>
<evidence type="ECO:0000256" key="5">
    <source>
        <dbReference type="ARBA" id="ARBA00023172"/>
    </source>
</evidence>
<evidence type="ECO:0000256" key="4">
    <source>
        <dbReference type="ARBA" id="ARBA00023125"/>
    </source>
</evidence>
<keyword evidence="8" id="KW-1185">Reference proteome</keyword>
<dbReference type="EMBL" id="NBYY01000013">
    <property type="protein sequence ID" value="PCS22831.1"/>
    <property type="molecule type" value="Genomic_DNA"/>
</dbReference>